<proteinExistence type="predicted"/>
<reference evidence="1" key="1">
    <citation type="submission" date="2020-05" db="EMBL/GenBank/DDBJ databases">
        <authorList>
            <person name="Chiriac C."/>
            <person name="Salcher M."/>
            <person name="Ghai R."/>
            <person name="Kavagutti S V."/>
        </authorList>
    </citation>
    <scope>NUCLEOTIDE SEQUENCE</scope>
</reference>
<name>A0A6J5RHQ6_9CAUD</name>
<sequence>MTRLQIEARIRVLRDELETRYKYGTVKLAHDGKPIPTEDLQNELYSLIYKKSKFE</sequence>
<accession>A0A6J5RHQ6</accession>
<gene>
    <name evidence="1" type="ORF">UFOVP1290_530</name>
</gene>
<protein>
    <submittedName>
        <fullName evidence="1">Uncharacterized protein</fullName>
    </submittedName>
</protein>
<evidence type="ECO:0000313" key="1">
    <source>
        <dbReference type="EMBL" id="CAB4197010.1"/>
    </source>
</evidence>
<organism evidence="1">
    <name type="scientific">uncultured Caudovirales phage</name>
    <dbReference type="NCBI Taxonomy" id="2100421"/>
    <lineage>
        <taxon>Viruses</taxon>
        <taxon>Duplodnaviria</taxon>
        <taxon>Heunggongvirae</taxon>
        <taxon>Uroviricota</taxon>
        <taxon>Caudoviricetes</taxon>
        <taxon>Peduoviridae</taxon>
        <taxon>Maltschvirus</taxon>
        <taxon>Maltschvirus maltsch</taxon>
    </lineage>
</organism>
<dbReference type="EMBL" id="LR797252">
    <property type="protein sequence ID" value="CAB4197010.1"/>
    <property type="molecule type" value="Genomic_DNA"/>
</dbReference>